<gene>
    <name evidence="1" type="ORF">HERI1096_LOCUS15100</name>
</gene>
<proteinExistence type="predicted"/>
<reference evidence="1" key="1">
    <citation type="submission" date="2021-01" db="EMBL/GenBank/DDBJ databases">
        <authorList>
            <person name="Corre E."/>
            <person name="Pelletier E."/>
            <person name="Niang G."/>
            <person name="Scheremetjew M."/>
            <person name="Finn R."/>
            <person name="Kale V."/>
            <person name="Holt S."/>
            <person name="Cochrane G."/>
            <person name="Meng A."/>
            <person name="Brown T."/>
            <person name="Cohen L."/>
        </authorList>
    </citation>
    <scope>NUCLEOTIDE SEQUENCE</scope>
    <source>
        <strain evidence="1">CCMP281</strain>
    </source>
</reference>
<dbReference type="AlphaFoldDB" id="A0A7S3AVL8"/>
<organism evidence="1">
    <name type="scientific">Haptolina ericina</name>
    <dbReference type="NCBI Taxonomy" id="156174"/>
    <lineage>
        <taxon>Eukaryota</taxon>
        <taxon>Haptista</taxon>
        <taxon>Haptophyta</taxon>
        <taxon>Prymnesiophyceae</taxon>
        <taxon>Prymnesiales</taxon>
        <taxon>Prymnesiaceae</taxon>
        <taxon>Haptolina</taxon>
    </lineage>
</organism>
<protein>
    <submittedName>
        <fullName evidence="1">Uncharacterized protein</fullName>
    </submittedName>
</protein>
<name>A0A7S3AVL8_9EUKA</name>
<evidence type="ECO:0000313" key="1">
    <source>
        <dbReference type="EMBL" id="CAE0114426.1"/>
    </source>
</evidence>
<dbReference type="EMBL" id="HBHX01027001">
    <property type="protein sequence ID" value="CAE0114426.1"/>
    <property type="molecule type" value="Transcribed_RNA"/>
</dbReference>
<accession>A0A7S3AVL8</accession>
<sequence length="151" mass="17292">MQHCLAVGDGYWRAQEYSSYYKLQRSSAVPWSWAACGQHKYQHTWVPVGVGCVELPAMQSLVTSFLQVYQNKHVLFVGDSTQGQFFVSFANSLGLDLQSLDSAASSCTDRRPEETRMLMDTENHNHEHDESVRTVRYNVTVQFIRNEVCQH</sequence>